<evidence type="ECO:0000313" key="1">
    <source>
        <dbReference type="EMBL" id="TDL15220.1"/>
    </source>
</evidence>
<protein>
    <submittedName>
        <fullName evidence="1">Uncharacterized protein</fullName>
    </submittedName>
</protein>
<dbReference type="EMBL" id="ML170285">
    <property type="protein sequence ID" value="TDL15220.1"/>
    <property type="molecule type" value="Genomic_DNA"/>
</dbReference>
<evidence type="ECO:0000313" key="2">
    <source>
        <dbReference type="Proteomes" id="UP000294933"/>
    </source>
</evidence>
<dbReference type="VEuPathDB" id="FungiDB:BD410DRAFT_809110"/>
<proteinExistence type="predicted"/>
<organism evidence="1 2">
    <name type="scientific">Rickenella mellea</name>
    <dbReference type="NCBI Taxonomy" id="50990"/>
    <lineage>
        <taxon>Eukaryota</taxon>
        <taxon>Fungi</taxon>
        <taxon>Dikarya</taxon>
        <taxon>Basidiomycota</taxon>
        <taxon>Agaricomycotina</taxon>
        <taxon>Agaricomycetes</taxon>
        <taxon>Hymenochaetales</taxon>
        <taxon>Rickenellaceae</taxon>
        <taxon>Rickenella</taxon>
    </lineage>
</organism>
<dbReference type="AlphaFoldDB" id="A0A4Y7PL95"/>
<keyword evidence="2" id="KW-1185">Reference proteome</keyword>
<name>A0A4Y7PL95_9AGAM</name>
<sequence>MLASDDLSCAYIKDGTNLKLSYDPWSELAFTIVAYCLPSEDGRIHWQAVAAHRAGRGRHVDAVRGAQSRHPQTTHRRYHDVLGDADRGSREQATDYGSTLTTPRNSRRRYWHRWTGLSSPILTRILPADDACTGITSGEATAAFAYAGQRY</sequence>
<accession>A0A4Y7PL95</accession>
<gene>
    <name evidence="1" type="ORF">BD410DRAFT_809110</name>
</gene>
<dbReference type="Proteomes" id="UP000294933">
    <property type="component" value="Unassembled WGS sequence"/>
</dbReference>
<reference evidence="1 2" key="1">
    <citation type="submission" date="2018-06" db="EMBL/GenBank/DDBJ databases">
        <title>A transcriptomic atlas of mushroom development highlights an independent origin of complex multicellularity.</title>
        <authorList>
            <consortium name="DOE Joint Genome Institute"/>
            <person name="Krizsan K."/>
            <person name="Almasi E."/>
            <person name="Merenyi Z."/>
            <person name="Sahu N."/>
            <person name="Viragh M."/>
            <person name="Koszo T."/>
            <person name="Mondo S."/>
            <person name="Kiss B."/>
            <person name="Balint B."/>
            <person name="Kues U."/>
            <person name="Barry K."/>
            <person name="Hegedus J.C."/>
            <person name="Henrissat B."/>
            <person name="Johnson J."/>
            <person name="Lipzen A."/>
            <person name="Ohm R."/>
            <person name="Nagy I."/>
            <person name="Pangilinan J."/>
            <person name="Yan J."/>
            <person name="Xiong Y."/>
            <person name="Grigoriev I.V."/>
            <person name="Hibbett D.S."/>
            <person name="Nagy L.G."/>
        </authorList>
    </citation>
    <scope>NUCLEOTIDE SEQUENCE [LARGE SCALE GENOMIC DNA]</scope>
    <source>
        <strain evidence="1 2">SZMC22713</strain>
    </source>
</reference>